<evidence type="ECO:0000256" key="1">
    <source>
        <dbReference type="SAM" id="MobiDB-lite"/>
    </source>
</evidence>
<feature type="region of interest" description="Disordered" evidence="1">
    <location>
        <begin position="1"/>
        <end position="69"/>
    </location>
</feature>
<feature type="compositionally biased region" description="Basic residues" evidence="1">
    <location>
        <begin position="59"/>
        <end position="69"/>
    </location>
</feature>
<evidence type="ECO:0000313" key="3">
    <source>
        <dbReference type="Proteomes" id="UP000762676"/>
    </source>
</evidence>
<dbReference type="Proteomes" id="UP000762676">
    <property type="component" value="Unassembled WGS sequence"/>
</dbReference>
<feature type="compositionally biased region" description="Polar residues" evidence="1">
    <location>
        <begin position="7"/>
        <end position="22"/>
    </location>
</feature>
<evidence type="ECO:0000313" key="2">
    <source>
        <dbReference type="EMBL" id="GFR91906.1"/>
    </source>
</evidence>
<name>A0AAV4H3L7_9GAST</name>
<dbReference type="EMBL" id="BMAT01001750">
    <property type="protein sequence ID" value="GFR91906.1"/>
    <property type="molecule type" value="Genomic_DNA"/>
</dbReference>
<reference evidence="2 3" key="1">
    <citation type="journal article" date="2021" name="Elife">
        <title>Chloroplast acquisition without the gene transfer in kleptoplastic sea slugs, Plakobranchus ocellatus.</title>
        <authorList>
            <person name="Maeda T."/>
            <person name="Takahashi S."/>
            <person name="Yoshida T."/>
            <person name="Shimamura S."/>
            <person name="Takaki Y."/>
            <person name="Nagai Y."/>
            <person name="Toyoda A."/>
            <person name="Suzuki Y."/>
            <person name="Arimoto A."/>
            <person name="Ishii H."/>
            <person name="Satoh N."/>
            <person name="Nishiyama T."/>
            <person name="Hasebe M."/>
            <person name="Maruyama T."/>
            <person name="Minagawa J."/>
            <person name="Obokata J."/>
            <person name="Shigenobu S."/>
        </authorList>
    </citation>
    <scope>NUCLEOTIDE SEQUENCE [LARGE SCALE GENOMIC DNA]</scope>
</reference>
<protein>
    <submittedName>
        <fullName evidence="2">Uncharacterized protein</fullName>
    </submittedName>
</protein>
<dbReference type="AlphaFoldDB" id="A0AAV4H3L7"/>
<gene>
    <name evidence="2" type="ORF">ElyMa_000855300</name>
</gene>
<keyword evidence="3" id="KW-1185">Reference proteome</keyword>
<accession>A0AAV4H3L7</accession>
<feature type="compositionally biased region" description="Acidic residues" evidence="1">
    <location>
        <begin position="37"/>
        <end position="55"/>
    </location>
</feature>
<sequence>MRKVSEVYQTTDGRQVNNSQLASGIWKNNADLTKDGWDDEDDDDEEDDNEDDDDDEMRRRGRRRRSRRGRRIKKMVIAMRIVLMKISTNLK</sequence>
<comment type="caution">
    <text evidence="2">The sequence shown here is derived from an EMBL/GenBank/DDBJ whole genome shotgun (WGS) entry which is preliminary data.</text>
</comment>
<proteinExistence type="predicted"/>
<organism evidence="2 3">
    <name type="scientific">Elysia marginata</name>
    <dbReference type="NCBI Taxonomy" id="1093978"/>
    <lineage>
        <taxon>Eukaryota</taxon>
        <taxon>Metazoa</taxon>
        <taxon>Spiralia</taxon>
        <taxon>Lophotrochozoa</taxon>
        <taxon>Mollusca</taxon>
        <taxon>Gastropoda</taxon>
        <taxon>Heterobranchia</taxon>
        <taxon>Euthyneura</taxon>
        <taxon>Panpulmonata</taxon>
        <taxon>Sacoglossa</taxon>
        <taxon>Placobranchoidea</taxon>
        <taxon>Plakobranchidae</taxon>
        <taxon>Elysia</taxon>
    </lineage>
</organism>